<proteinExistence type="predicted"/>
<evidence type="ECO:0000313" key="2">
    <source>
        <dbReference type="EMBL" id="SPO27774.1"/>
    </source>
</evidence>
<keyword evidence="3" id="KW-1185">Reference proteome</keyword>
<dbReference type="EMBL" id="OOIN01000018">
    <property type="protein sequence ID" value="SPO27774.1"/>
    <property type="molecule type" value="Genomic_DNA"/>
</dbReference>
<gene>
    <name evidence="2" type="ORF">UTRI_10177</name>
</gene>
<evidence type="ECO:0000313" key="3">
    <source>
        <dbReference type="Proteomes" id="UP000324022"/>
    </source>
</evidence>
<organism evidence="2 3">
    <name type="scientific">Ustilago trichophora</name>
    <dbReference type="NCBI Taxonomy" id="86804"/>
    <lineage>
        <taxon>Eukaryota</taxon>
        <taxon>Fungi</taxon>
        <taxon>Dikarya</taxon>
        <taxon>Basidiomycota</taxon>
        <taxon>Ustilaginomycotina</taxon>
        <taxon>Ustilaginomycetes</taxon>
        <taxon>Ustilaginales</taxon>
        <taxon>Ustilaginaceae</taxon>
        <taxon>Ustilago</taxon>
    </lineage>
</organism>
<accession>A0A5C3EAR8</accession>
<dbReference type="Proteomes" id="UP000324022">
    <property type="component" value="Unassembled WGS sequence"/>
</dbReference>
<name>A0A5C3EAR8_9BASI</name>
<sequence length="102" mass="11522">MHPYSKTGKGVMKLLVELCNDSNGHDDSDRKAATSTSPGNPIKDPTAILISQLLRQTMSINNRAAVFYRDRIVFFSNYSRPIELGKRIKHDTQQSEHCMSQL</sequence>
<protein>
    <submittedName>
        <fullName evidence="2">Uncharacterized protein</fullName>
    </submittedName>
</protein>
<dbReference type="AlphaFoldDB" id="A0A5C3EAR8"/>
<evidence type="ECO:0000256" key="1">
    <source>
        <dbReference type="SAM" id="MobiDB-lite"/>
    </source>
</evidence>
<reference evidence="2 3" key="1">
    <citation type="submission" date="2018-03" db="EMBL/GenBank/DDBJ databases">
        <authorList>
            <person name="Guldener U."/>
        </authorList>
    </citation>
    <scope>NUCLEOTIDE SEQUENCE [LARGE SCALE GENOMIC DNA]</scope>
    <source>
        <strain evidence="2 3">NBRC100155</strain>
    </source>
</reference>
<feature type="compositionally biased region" description="Basic and acidic residues" evidence="1">
    <location>
        <begin position="23"/>
        <end position="32"/>
    </location>
</feature>
<feature type="region of interest" description="Disordered" evidence="1">
    <location>
        <begin position="21"/>
        <end position="43"/>
    </location>
</feature>